<organism evidence="1 2">
    <name type="scientific">Colletotrichum melonis</name>
    <dbReference type="NCBI Taxonomy" id="1209925"/>
    <lineage>
        <taxon>Eukaryota</taxon>
        <taxon>Fungi</taxon>
        <taxon>Dikarya</taxon>
        <taxon>Ascomycota</taxon>
        <taxon>Pezizomycotina</taxon>
        <taxon>Sordariomycetes</taxon>
        <taxon>Hypocreomycetidae</taxon>
        <taxon>Glomerellales</taxon>
        <taxon>Glomerellaceae</taxon>
        <taxon>Colletotrichum</taxon>
        <taxon>Colletotrichum acutatum species complex</taxon>
    </lineage>
</organism>
<dbReference type="AlphaFoldDB" id="A0AAI9XS12"/>
<comment type="caution">
    <text evidence="1">The sequence shown here is derived from an EMBL/GenBank/DDBJ whole genome shotgun (WGS) entry which is preliminary data.</text>
</comment>
<accession>A0AAI9XS12</accession>
<evidence type="ECO:0000313" key="1">
    <source>
        <dbReference type="EMBL" id="KAK1461624.1"/>
    </source>
</evidence>
<proteinExistence type="predicted"/>
<reference evidence="1 2" key="1">
    <citation type="submission" date="2016-10" db="EMBL/GenBank/DDBJ databases">
        <title>The genome sequence of Colletotrichum fioriniae PJ7.</title>
        <authorList>
            <person name="Baroncelli R."/>
        </authorList>
    </citation>
    <scope>NUCLEOTIDE SEQUENCE [LARGE SCALE GENOMIC DNA]</scope>
    <source>
        <strain evidence="1">Col 31</strain>
    </source>
</reference>
<dbReference type="EMBL" id="MLGG01000010">
    <property type="protein sequence ID" value="KAK1461624.1"/>
    <property type="molecule type" value="Genomic_DNA"/>
</dbReference>
<sequence length="126" mass="14020">MPTLGRCGQTLHLPISFLAPRSTCARNANRSAGARPRPIQKSCFLSPCSSSESMKRQPKERNIGPKFQTITIVAKAICVHLNFRSRSSGIRGQPEIGFKFLKSGLSNEVLQGWSLHYFIHSVLSFF</sequence>
<keyword evidence="2" id="KW-1185">Reference proteome</keyword>
<gene>
    <name evidence="1" type="ORF">CMEL01_14578</name>
</gene>
<name>A0AAI9XS12_9PEZI</name>
<dbReference type="Proteomes" id="UP001239795">
    <property type="component" value="Unassembled WGS sequence"/>
</dbReference>
<evidence type="ECO:0000313" key="2">
    <source>
        <dbReference type="Proteomes" id="UP001239795"/>
    </source>
</evidence>
<protein>
    <submittedName>
        <fullName evidence="1">Uncharacterized protein</fullName>
    </submittedName>
</protein>